<comment type="caution">
    <text evidence="1">The sequence shown here is derived from an EMBL/GenBank/DDBJ whole genome shotgun (WGS) entry which is preliminary data.</text>
</comment>
<dbReference type="Proteomes" id="UP001281003">
    <property type="component" value="Unassembled WGS sequence"/>
</dbReference>
<sequence length="228" mass="25279">MLTYLILRTITNLLQHNLLEPHPPLTPLQPPLQIDRLPLMAQPNKLIHKALNRKHHLLQASLGPQRSRQRAKKRLHRLLILEHVLGHTNPTASVPALGTKLLPRLGKQMVHIPRLHMGGAHTDNNLQRLDLLAIAQPGQTSLHLLLWLSAVHRTEIPRHVLHILLQQAPHHRVFPQKGHGVAQVGGPEIPRADGPPPGRVVAEVQLGVLEELGVGDAADGRREGAKLE</sequence>
<evidence type="ECO:0000313" key="1">
    <source>
        <dbReference type="EMBL" id="KAK3398598.1"/>
    </source>
</evidence>
<reference evidence="1" key="2">
    <citation type="submission" date="2023-07" db="EMBL/GenBank/DDBJ databases">
        <authorList>
            <consortium name="Lawrence Berkeley National Laboratory"/>
            <person name="Haridas S."/>
            <person name="Hensen N."/>
            <person name="Bonometti L."/>
            <person name="Westerberg I."/>
            <person name="Brannstrom I.O."/>
            <person name="Guillou S."/>
            <person name="Cros-Aarteil S."/>
            <person name="Calhoun S."/>
            <person name="Kuo A."/>
            <person name="Mondo S."/>
            <person name="Pangilinan J."/>
            <person name="Riley R."/>
            <person name="LaButti K."/>
            <person name="Andreopoulos B."/>
            <person name="Lipzen A."/>
            <person name="Chen C."/>
            <person name="Yanf M."/>
            <person name="Daum C."/>
            <person name="Ng V."/>
            <person name="Clum A."/>
            <person name="Steindorff A."/>
            <person name="Ohm R."/>
            <person name="Martin F."/>
            <person name="Silar P."/>
            <person name="Natvig D."/>
            <person name="Lalanne C."/>
            <person name="Gautier V."/>
            <person name="Ament-velasquez S.L."/>
            <person name="Kruys A."/>
            <person name="Hutchinson M.I."/>
            <person name="Powell A.J."/>
            <person name="Barry K."/>
            <person name="Miller A.N."/>
            <person name="Grigoriev I.V."/>
            <person name="Debuchy R."/>
            <person name="Gladieux P."/>
            <person name="Thoren M.H."/>
            <person name="Johannesson H."/>
        </authorList>
    </citation>
    <scope>NUCLEOTIDE SEQUENCE</scope>
    <source>
        <strain evidence="1">FGSC 1904</strain>
    </source>
</reference>
<reference evidence="1" key="1">
    <citation type="journal article" date="2023" name="Mol. Phylogenet. Evol.">
        <title>Genome-scale phylogeny and comparative genomics of the fungal order Sordariales.</title>
        <authorList>
            <person name="Hensen N."/>
            <person name="Bonometti L."/>
            <person name="Westerberg I."/>
            <person name="Brannstrom I.O."/>
            <person name="Guillou S."/>
            <person name="Cros-Aarteil S."/>
            <person name="Calhoun S."/>
            <person name="Haridas S."/>
            <person name="Kuo A."/>
            <person name="Mondo S."/>
            <person name="Pangilinan J."/>
            <person name="Riley R."/>
            <person name="LaButti K."/>
            <person name="Andreopoulos B."/>
            <person name="Lipzen A."/>
            <person name="Chen C."/>
            <person name="Yan M."/>
            <person name="Daum C."/>
            <person name="Ng V."/>
            <person name="Clum A."/>
            <person name="Steindorff A."/>
            <person name="Ohm R.A."/>
            <person name="Martin F."/>
            <person name="Silar P."/>
            <person name="Natvig D.O."/>
            <person name="Lalanne C."/>
            <person name="Gautier V."/>
            <person name="Ament-Velasquez S.L."/>
            <person name="Kruys A."/>
            <person name="Hutchinson M.I."/>
            <person name="Powell A.J."/>
            <person name="Barry K."/>
            <person name="Miller A.N."/>
            <person name="Grigoriev I.V."/>
            <person name="Debuchy R."/>
            <person name="Gladieux P."/>
            <person name="Hiltunen Thoren M."/>
            <person name="Johannesson H."/>
        </authorList>
    </citation>
    <scope>NUCLEOTIDE SEQUENCE</scope>
    <source>
        <strain evidence="1">FGSC 1904</strain>
    </source>
</reference>
<evidence type="ECO:0000313" key="2">
    <source>
        <dbReference type="Proteomes" id="UP001281003"/>
    </source>
</evidence>
<gene>
    <name evidence="1" type="ORF">B0T20DRAFT_213080</name>
</gene>
<dbReference type="AlphaFoldDB" id="A0AAE0PEQ5"/>
<name>A0AAE0PEQ5_SORBR</name>
<protein>
    <submittedName>
        <fullName evidence="1">Uncharacterized protein</fullName>
    </submittedName>
</protein>
<organism evidence="1 2">
    <name type="scientific">Sordaria brevicollis</name>
    <dbReference type="NCBI Taxonomy" id="83679"/>
    <lineage>
        <taxon>Eukaryota</taxon>
        <taxon>Fungi</taxon>
        <taxon>Dikarya</taxon>
        <taxon>Ascomycota</taxon>
        <taxon>Pezizomycotina</taxon>
        <taxon>Sordariomycetes</taxon>
        <taxon>Sordariomycetidae</taxon>
        <taxon>Sordariales</taxon>
        <taxon>Sordariaceae</taxon>
        <taxon>Sordaria</taxon>
    </lineage>
</organism>
<dbReference type="EMBL" id="JAUTDP010000006">
    <property type="protein sequence ID" value="KAK3398598.1"/>
    <property type="molecule type" value="Genomic_DNA"/>
</dbReference>
<proteinExistence type="predicted"/>
<accession>A0AAE0PEQ5</accession>
<keyword evidence="2" id="KW-1185">Reference proteome</keyword>